<dbReference type="OrthoDB" id="5946976at2759"/>
<evidence type="ECO:0000313" key="3">
    <source>
        <dbReference type="Proteomes" id="UP000800096"/>
    </source>
</evidence>
<dbReference type="AlphaFoldDB" id="A0A6A5QS05"/>
<feature type="domain" description="Beta-lactamase-like ARB-00930-like C-terminal" evidence="1">
    <location>
        <begin position="42"/>
        <end position="182"/>
    </location>
</feature>
<name>A0A6A5QS05_AMPQU</name>
<accession>A0A6A5QS05</accession>
<dbReference type="EMBL" id="ML979134">
    <property type="protein sequence ID" value="KAF1918162.1"/>
    <property type="molecule type" value="Genomic_DNA"/>
</dbReference>
<gene>
    <name evidence="2" type="ORF">BDU57DRAFT_537746</name>
</gene>
<keyword evidence="3" id="KW-1185">Reference proteome</keyword>
<reference evidence="2" key="1">
    <citation type="journal article" date="2020" name="Stud. Mycol.">
        <title>101 Dothideomycetes genomes: a test case for predicting lifestyles and emergence of pathogens.</title>
        <authorList>
            <person name="Haridas S."/>
            <person name="Albert R."/>
            <person name="Binder M."/>
            <person name="Bloem J."/>
            <person name="Labutti K."/>
            <person name="Salamov A."/>
            <person name="Andreopoulos B."/>
            <person name="Baker S."/>
            <person name="Barry K."/>
            <person name="Bills G."/>
            <person name="Bluhm B."/>
            <person name="Cannon C."/>
            <person name="Castanera R."/>
            <person name="Culley D."/>
            <person name="Daum C."/>
            <person name="Ezra D."/>
            <person name="Gonzalez J."/>
            <person name="Henrissat B."/>
            <person name="Kuo A."/>
            <person name="Liang C."/>
            <person name="Lipzen A."/>
            <person name="Lutzoni F."/>
            <person name="Magnuson J."/>
            <person name="Mondo S."/>
            <person name="Nolan M."/>
            <person name="Ohm R."/>
            <person name="Pangilinan J."/>
            <person name="Park H.-J."/>
            <person name="Ramirez L."/>
            <person name="Alfaro M."/>
            <person name="Sun H."/>
            <person name="Tritt A."/>
            <person name="Yoshinaga Y."/>
            <person name="Zwiers L.-H."/>
            <person name="Turgeon B."/>
            <person name="Goodwin S."/>
            <person name="Spatafora J."/>
            <person name="Crous P."/>
            <person name="Grigoriev I."/>
        </authorList>
    </citation>
    <scope>NUCLEOTIDE SEQUENCE</scope>
    <source>
        <strain evidence="2">HMLAC05119</strain>
    </source>
</reference>
<proteinExistence type="predicted"/>
<dbReference type="InterPro" id="IPR058664">
    <property type="entry name" value="ARB_00930-like_C"/>
</dbReference>
<dbReference type="Pfam" id="PF26335">
    <property type="entry name" value="ARB_00930_C"/>
    <property type="match status" value="1"/>
</dbReference>
<evidence type="ECO:0000313" key="2">
    <source>
        <dbReference type="EMBL" id="KAF1918162.1"/>
    </source>
</evidence>
<protein>
    <recommendedName>
        <fullName evidence="1">Beta-lactamase-like ARB-00930-like C-terminal domain-containing protein</fullName>
    </recommendedName>
</protein>
<organism evidence="2 3">
    <name type="scientific">Ampelomyces quisqualis</name>
    <name type="common">Powdery mildew agent</name>
    <dbReference type="NCBI Taxonomy" id="50730"/>
    <lineage>
        <taxon>Eukaryota</taxon>
        <taxon>Fungi</taxon>
        <taxon>Dikarya</taxon>
        <taxon>Ascomycota</taxon>
        <taxon>Pezizomycotina</taxon>
        <taxon>Dothideomycetes</taxon>
        <taxon>Pleosporomycetidae</taxon>
        <taxon>Pleosporales</taxon>
        <taxon>Pleosporineae</taxon>
        <taxon>Phaeosphaeriaceae</taxon>
        <taxon>Ampelomyces</taxon>
    </lineage>
</organism>
<dbReference type="Proteomes" id="UP000800096">
    <property type="component" value="Unassembled WGS sequence"/>
</dbReference>
<evidence type="ECO:0000259" key="1">
    <source>
        <dbReference type="Pfam" id="PF26335"/>
    </source>
</evidence>
<sequence length="199" mass="22390">MITTIPDFELGFTILIAGSFDMFPKIFDATGATIVRAAEGFAIRQLVERYAGTYASTSHGSNSTITLVANKRGLVIDRFILNGVDILKNAFKVSAQSWYAQAVPTLLFSDEKKQEGEYWRAAQSNERTEGEGSIWDDFCTANIDTILYPPFGFNELVFWDAENDEKFGRVELTAFKLNLTRTKEQLDSQAKEMQETLEL</sequence>